<evidence type="ECO:0008006" key="3">
    <source>
        <dbReference type="Google" id="ProtNLM"/>
    </source>
</evidence>
<dbReference type="RefSeq" id="WP_345720174.1">
    <property type="nucleotide sequence ID" value="NZ_BAABRU010000001.1"/>
</dbReference>
<proteinExistence type="predicted"/>
<name>A0ABP9WTK4_9CHLR</name>
<comment type="caution">
    <text evidence="1">The sequence shown here is derived from an EMBL/GenBank/DDBJ whole genome shotgun (WGS) entry which is preliminary data.</text>
</comment>
<dbReference type="Gene3D" id="1.10.3210.10">
    <property type="entry name" value="Hypothetical protein af1432"/>
    <property type="match status" value="1"/>
</dbReference>
<accession>A0ABP9WTK4</accession>
<keyword evidence="2" id="KW-1185">Reference proteome</keyword>
<gene>
    <name evidence="1" type="ORF">Hgul01_00306</name>
</gene>
<dbReference type="EMBL" id="BAABRU010000001">
    <property type="protein sequence ID" value="GAA5526533.1"/>
    <property type="molecule type" value="Genomic_DNA"/>
</dbReference>
<protein>
    <recommendedName>
        <fullName evidence="3">HD domain-containing protein</fullName>
    </recommendedName>
</protein>
<evidence type="ECO:0000313" key="1">
    <source>
        <dbReference type="EMBL" id="GAA5526533.1"/>
    </source>
</evidence>
<evidence type="ECO:0000313" key="2">
    <source>
        <dbReference type="Proteomes" id="UP001428290"/>
    </source>
</evidence>
<dbReference type="Proteomes" id="UP001428290">
    <property type="component" value="Unassembled WGS sequence"/>
</dbReference>
<sequence>MRLWDGRTPYAMHPIWCAMTILAEPLLPETIRRVGSIVLLWHDLLEDTSADLLENTPEQVRQLVQEMTFDDFDHEMRDLWQRSDLTKLFKLYDKTSQFFDAIWLRDARYAQLLQHTQQLTSFVRETYGDLNIVKVAQALAVPRVTASQSG</sequence>
<reference evidence="1 2" key="1">
    <citation type="submission" date="2024-02" db="EMBL/GenBank/DDBJ databases">
        <title>Herpetosiphon gulosus NBRC 112829.</title>
        <authorList>
            <person name="Ichikawa N."/>
            <person name="Katano-Makiyama Y."/>
            <person name="Hidaka K."/>
        </authorList>
    </citation>
    <scope>NUCLEOTIDE SEQUENCE [LARGE SCALE GENOMIC DNA]</scope>
    <source>
        <strain evidence="1 2">NBRC 112829</strain>
    </source>
</reference>
<organism evidence="1 2">
    <name type="scientific">Herpetosiphon gulosus</name>
    <dbReference type="NCBI Taxonomy" id="1973496"/>
    <lineage>
        <taxon>Bacteria</taxon>
        <taxon>Bacillati</taxon>
        <taxon>Chloroflexota</taxon>
        <taxon>Chloroflexia</taxon>
        <taxon>Herpetosiphonales</taxon>
        <taxon>Herpetosiphonaceae</taxon>
        <taxon>Herpetosiphon</taxon>
    </lineage>
</organism>